<dbReference type="Pfam" id="PF04672">
    <property type="entry name" value="Methyltransf_19"/>
    <property type="match status" value="1"/>
</dbReference>
<dbReference type="GO" id="GO:0008168">
    <property type="term" value="F:methyltransferase activity"/>
    <property type="evidence" value="ECO:0007669"/>
    <property type="project" value="UniProtKB-KW"/>
</dbReference>
<dbReference type="GO" id="GO:0032259">
    <property type="term" value="P:methylation"/>
    <property type="evidence" value="ECO:0007669"/>
    <property type="project" value="UniProtKB-KW"/>
</dbReference>
<proteinExistence type="predicted"/>
<dbReference type="InterPro" id="IPR006764">
    <property type="entry name" value="SAM_dep_MeTrfase_SAV2177_type"/>
</dbReference>
<gene>
    <name evidence="1" type="ORF">ACFO8L_04860</name>
</gene>
<dbReference type="InterPro" id="IPR029063">
    <property type="entry name" value="SAM-dependent_MTases_sf"/>
</dbReference>
<dbReference type="Gene3D" id="3.40.50.150">
    <property type="entry name" value="Vaccinia Virus protein VP39"/>
    <property type="match status" value="1"/>
</dbReference>
<sequence>MTVYSRLERLGFDPNVPNEARITDYFVGGKDNFAADREAARRALDLAPELTMMCHEGRRFLSRAVRYMAGAGIRQFIDLGCGLPTQGNVHEIAQAAAPGSHVAYVDNDPVVVVHAQALLEDDKYTSVIEGDLRYPDELLKHPRLTKLIDLDRPVGILFSFTLAVISDDELMAGIVRGFRDAIAPGSYITIAHSVSDLRPEVTAKLAAMYQDDGIVTGTRREQLRTKAEIEPAFEGLTLVEPGLVYIPMWRPDPGEQTADPDAIWSVGGIGRKDA</sequence>
<keyword evidence="1" id="KW-0489">Methyltransferase</keyword>
<comment type="caution">
    <text evidence="1">The sequence shown here is derived from an EMBL/GenBank/DDBJ whole genome shotgun (WGS) entry which is preliminary data.</text>
</comment>
<keyword evidence="1" id="KW-0808">Transferase</keyword>
<dbReference type="SUPFAM" id="SSF53335">
    <property type="entry name" value="S-adenosyl-L-methionine-dependent methyltransferases"/>
    <property type="match status" value="1"/>
</dbReference>
<dbReference type="PIRSF" id="PIRSF017393">
    <property type="entry name" value="MTase_SAV2177"/>
    <property type="match status" value="1"/>
</dbReference>
<protein>
    <submittedName>
        <fullName evidence="1">SAM-dependent methyltransferase</fullName>
        <ecNumber evidence="1">2.1.1.-</ecNumber>
    </submittedName>
</protein>
<organism evidence="1 2">
    <name type="scientific">Sphaerisporangium corydalis</name>
    <dbReference type="NCBI Taxonomy" id="1441875"/>
    <lineage>
        <taxon>Bacteria</taxon>
        <taxon>Bacillati</taxon>
        <taxon>Actinomycetota</taxon>
        <taxon>Actinomycetes</taxon>
        <taxon>Streptosporangiales</taxon>
        <taxon>Streptosporangiaceae</taxon>
        <taxon>Sphaerisporangium</taxon>
    </lineage>
</organism>
<evidence type="ECO:0000313" key="2">
    <source>
        <dbReference type="Proteomes" id="UP001595891"/>
    </source>
</evidence>
<dbReference type="Proteomes" id="UP001595891">
    <property type="component" value="Unassembled WGS sequence"/>
</dbReference>
<reference evidence="2" key="1">
    <citation type="journal article" date="2019" name="Int. J. Syst. Evol. Microbiol.">
        <title>The Global Catalogue of Microorganisms (GCM) 10K type strain sequencing project: providing services to taxonomists for standard genome sequencing and annotation.</title>
        <authorList>
            <consortium name="The Broad Institute Genomics Platform"/>
            <consortium name="The Broad Institute Genome Sequencing Center for Infectious Disease"/>
            <person name="Wu L."/>
            <person name="Ma J."/>
        </authorList>
    </citation>
    <scope>NUCLEOTIDE SEQUENCE [LARGE SCALE GENOMIC DNA]</scope>
    <source>
        <strain evidence="2">CCUG 49560</strain>
    </source>
</reference>
<name>A0ABV9E792_9ACTN</name>
<accession>A0ABV9E792</accession>
<dbReference type="EC" id="2.1.1.-" evidence="1"/>
<keyword evidence="2" id="KW-1185">Reference proteome</keyword>
<evidence type="ECO:0000313" key="1">
    <source>
        <dbReference type="EMBL" id="MFC4585386.1"/>
    </source>
</evidence>
<dbReference type="EMBL" id="JBHSFN010000002">
    <property type="protein sequence ID" value="MFC4585386.1"/>
    <property type="molecule type" value="Genomic_DNA"/>
</dbReference>
<dbReference type="RefSeq" id="WP_262842563.1">
    <property type="nucleotide sequence ID" value="NZ_JANZYP010000012.1"/>
</dbReference>